<protein>
    <submittedName>
        <fullName evidence="1">Uncharacterized protein</fullName>
    </submittedName>
</protein>
<evidence type="ECO:0000313" key="2">
    <source>
        <dbReference type="Proteomes" id="UP001060085"/>
    </source>
</evidence>
<sequence>MGVKGGVDDSAHDGVESTIKAAAKLEEELVLSTFGYDETIARRTEGCGGKSGEDGNSKWGSRERVEQKTKEVTRHKGKHEKPKPWDDESIDHWKIEKFDPSWNESGMLEVSSFSIIFPQ</sequence>
<name>A0ACC0BL86_CATRO</name>
<reference evidence="2" key="1">
    <citation type="journal article" date="2023" name="Nat. Plants">
        <title>Single-cell RNA sequencing provides a high-resolution roadmap for understanding the multicellular compartmentation of specialized metabolism.</title>
        <authorList>
            <person name="Sun S."/>
            <person name="Shen X."/>
            <person name="Li Y."/>
            <person name="Li Y."/>
            <person name="Wang S."/>
            <person name="Li R."/>
            <person name="Zhang H."/>
            <person name="Shen G."/>
            <person name="Guo B."/>
            <person name="Wei J."/>
            <person name="Xu J."/>
            <person name="St-Pierre B."/>
            <person name="Chen S."/>
            <person name="Sun C."/>
        </authorList>
    </citation>
    <scope>NUCLEOTIDE SEQUENCE [LARGE SCALE GENOMIC DNA]</scope>
</reference>
<accession>A0ACC0BL86</accession>
<keyword evidence="2" id="KW-1185">Reference proteome</keyword>
<proteinExistence type="predicted"/>
<gene>
    <name evidence="1" type="ORF">M9H77_13809</name>
</gene>
<evidence type="ECO:0000313" key="1">
    <source>
        <dbReference type="EMBL" id="KAI5673445.1"/>
    </source>
</evidence>
<comment type="caution">
    <text evidence="1">The sequence shown here is derived from an EMBL/GenBank/DDBJ whole genome shotgun (WGS) entry which is preliminary data.</text>
</comment>
<dbReference type="Proteomes" id="UP001060085">
    <property type="component" value="Linkage Group LG03"/>
</dbReference>
<organism evidence="1 2">
    <name type="scientific">Catharanthus roseus</name>
    <name type="common">Madagascar periwinkle</name>
    <name type="synonym">Vinca rosea</name>
    <dbReference type="NCBI Taxonomy" id="4058"/>
    <lineage>
        <taxon>Eukaryota</taxon>
        <taxon>Viridiplantae</taxon>
        <taxon>Streptophyta</taxon>
        <taxon>Embryophyta</taxon>
        <taxon>Tracheophyta</taxon>
        <taxon>Spermatophyta</taxon>
        <taxon>Magnoliopsida</taxon>
        <taxon>eudicotyledons</taxon>
        <taxon>Gunneridae</taxon>
        <taxon>Pentapetalae</taxon>
        <taxon>asterids</taxon>
        <taxon>lamiids</taxon>
        <taxon>Gentianales</taxon>
        <taxon>Apocynaceae</taxon>
        <taxon>Rauvolfioideae</taxon>
        <taxon>Vinceae</taxon>
        <taxon>Catharanthinae</taxon>
        <taxon>Catharanthus</taxon>
    </lineage>
</organism>
<dbReference type="EMBL" id="CM044703">
    <property type="protein sequence ID" value="KAI5673445.1"/>
    <property type="molecule type" value="Genomic_DNA"/>
</dbReference>